<comment type="similarity">
    <text evidence="1">Belongs to the glycosyltransferase group 1 family. Glycosyltransferase 4 subfamily.</text>
</comment>
<evidence type="ECO:0000256" key="1">
    <source>
        <dbReference type="ARBA" id="ARBA00009481"/>
    </source>
</evidence>
<reference evidence="4 5" key="1">
    <citation type="submission" date="2017-02" db="EMBL/GenBank/DDBJ databases">
        <title>Bacillus pseudomycoides isolate FSL K6-0042.</title>
        <authorList>
            <person name="Kovac J."/>
        </authorList>
    </citation>
    <scope>NUCLEOTIDE SEQUENCE [LARGE SCALE GENOMIC DNA]</scope>
    <source>
        <strain evidence="4 5">FSL K6-0042</strain>
    </source>
</reference>
<proteinExistence type="inferred from homology"/>
<evidence type="ECO:0000259" key="3">
    <source>
        <dbReference type="Pfam" id="PF13439"/>
    </source>
</evidence>
<dbReference type="InterPro" id="IPR028098">
    <property type="entry name" value="Glyco_trans_4-like_N"/>
</dbReference>
<sequence length="442" mass="50747">MKKKLMFPYPYVIKEMDKYFGIRSFSFQKKKNEMYERYTNTGPKTVRKKSLSILIATFWDYPHTGGLSNYITALSEGLRQQGHQVDIISPNQFPRSKVETLREVIVPSLKDFFNTRYGSYNSMILKSHRHMYIYEKMLLHNIDLKKYDIFHAQDLFTANILGRINVYYGKPLLFTPHGMFTFNRLKFGIFKKGSLEEVYYQTLERKAIEFANHLIILSDSFRDPLMQLGTKQENMTTVLTGIDYPEKYRTKNTSAHKKVVITCVARLGPRKGHNVLFDALSKLKRKYTDNIKVLIVGDGEMRDTLEKQVDSLGLSMVEFLGARDDVPNILSKTDVFVLPTLNDSLPISIIEAMHSGACVISTTSGGIPELVNHSKTGILVAPGDTAKLARALKFVIANQEGREQLGENARNFAKKHLTRETMTAHIEKIYKKYLSEEEFYES</sequence>
<dbReference type="Gene3D" id="3.40.50.2000">
    <property type="entry name" value="Glycogen Phosphorylase B"/>
    <property type="match status" value="2"/>
</dbReference>
<dbReference type="GO" id="GO:0016757">
    <property type="term" value="F:glycosyltransferase activity"/>
    <property type="evidence" value="ECO:0007669"/>
    <property type="project" value="InterPro"/>
</dbReference>
<dbReference type="InterPro" id="IPR050194">
    <property type="entry name" value="Glycosyltransferase_grp1"/>
</dbReference>
<comment type="caution">
    <text evidence="4">The sequence shown here is derived from an EMBL/GenBank/DDBJ whole genome shotgun (WGS) entry which is preliminary data.</text>
</comment>
<dbReference type="SUPFAM" id="SSF53756">
    <property type="entry name" value="UDP-Glycosyltransferase/glycogen phosphorylase"/>
    <property type="match status" value="1"/>
</dbReference>
<accession>A0A1Y3ML31</accession>
<dbReference type="Proteomes" id="UP000195321">
    <property type="component" value="Unassembled WGS sequence"/>
</dbReference>
<gene>
    <name evidence="4" type="ORF">BW425_16170</name>
</gene>
<evidence type="ECO:0000313" key="5">
    <source>
        <dbReference type="Proteomes" id="UP000195321"/>
    </source>
</evidence>
<dbReference type="Pfam" id="PF13439">
    <property type="entry name" value="Glyco_transf_4"/>
    <property type="match status" value="1"/>
</dbReference>
<protein>
    <submittedName>
        <fullName evidence="4">Glycogen synthase</fullName>
    </submittedName>
</protein>
<feature type="domain" description="Glycosyl transferase family 1" evidence="2">
    <location>
        <begin position="246"/>
        <end position="411"/>
    </location>
</feature>
<dbReference type="EMBL" id="MWPX01000018">
    <property type="protein sequence ID" value="OUM47863.1"/>
    <property type="molecule type" value="Genomic_DNA"/>
</dbReference>
<feature type="domain" description="Glycosyltransferase subfamily 4-like N-terminal" evidence="3">
    <location>
        <begin position="65"/>
        <end position="243"/>
    </location>
</feature>
<name>A0A1Y3ML31_9BACI</name>
<dbReference type="Pfam" id="PF00534">
    <property type="entry name" value="Glycos_transf_1"/>
    <property type="match status" value="1"/>
</dbReference>
<evidence type="ECO:0000259" key="2">
    <source>
        <dbReference type="Pfam" id="PF00534"/>
    </source>
</evidence>
<dbReference type="RefSeq" id="WP_016115662.1">
    <property type="nucleotide sequence ID" value="NZ_JARHXM010000077.1"/>
</dbReference>
<dbReference type="PANTHER" id="PTHR45947">
    <property type="entry name" value="SULFOQUINOVOSYL TRANSFERASE SQD2"/>
    <property type="match status" value="1"/>
</dbReference>
<dbReference type="InterPro" id="IPR001296">
    <property type="entry name" value="Glyco_trans_1"/>
</dbReference>
<dbReference type="PANTHER" id="PTHR45947:SF3">
    <property type="entry name" value="SULFOQUINOVOSYL TRANSFERASE SQD2"/>
    <property type="match status" value="1"/>
</dbReference>
<dbReference type="AlphaFoldDB" id="A0A1Y3ML31"/>
<evidence type="ECO:0000313" key="4">
    <source>
        <dbReference type="EMBL" id="OUM47863.1"/>
    </source>
</evidence>
<organism evidence="4 5">
    <name type="scientific">Bacillus pseudomycoides</name>
    <dbReference type="NCBI Taxonomy" id="64104"/>
    <lineage>
        <taxon>Bacteria</taxon>
        <taxon>Bacillati</taxon>
        <taxon>Bacillota</taxon>
        <taxon>Bacilli</taxon>
        <taxon>Bacillales</taxon>
        <taxon>Bacillaceae</taxon>
        <taxon>Bacillus</taxon>
        <taxon>Bacillus cereus group</taxon>
    </lineage>
</organism>
<dbReference type="CDD" id="cd03801">
    <property type="entry name" value="GT4_PimA-like"/>
    <property type="match status" value="1"/>
</dbReference>